<accession>A0A367YWV0</accession>
<dbReference type="RefSeq" id="WP_114125840.1">
    <property type="nucleotide sequence ID" value="NZ_QOUI01000003.1"/>
</dbReference>
<organism evidence="1 2">
    <name type="scientific">Desertihabitans brevis</name>
    <dbReference type="NCBI Taxonomy" id="2268447"/>
    <lineage>
        <taxon>Bacteria</taxon>
        <taxon>Bacillati</taxon>
        <taxon>Actinomycetota</taxon>
        <taxon>Actinomycetes</taxon>
        <taxon>Propionibacteriales</taxon>
        <taxon>Propionibacteriaceae</taxon>
        <taxon>Desertihabitans</taxon>
    </lineage>
</organism>
<evidence type="ECO:0000313" key="1">
    <source>
        <dbReference type="EMBL" id="RCK70298.1"/>
    </source>
</evidence>
<proteinExistence type="predicted"/>
<dbReference type="AlphaFoldDB" id="A0A367YWV0"/>
<dbReference type="EMBL" id="QOUI01000003">
    <property type="protein sequence ID" value="RCK70298.1"/>
    <property type="molecule type" value="Genomic_DNA"/>
</dbReference>
<evidence type="ECO:0000313" key="2">
    <source>
        <dbReference type="Proteomes" id="UP000252770"/>
    </source>
</evidence>
<keyword evidence="2" id="KW-1185">Reference proteome</keyword>
<comment type="caution">
    <text evidence="1">The sequence shown here is derived from an EMBL/GenBank/DDBJ whole genome shotgun (WGS) entry which is preliminary data.</text>
</comment>
<dbReference type="Proteomes" id="UP000252770">
    <property type="component" value="Unassembled WGS sequence"/>
</dbReference>
<name>A0A367YWV0_9ACTN</name>
<protein>
    <submittedName>
        <fullName evidence="1">Uncharacterized protein</fullName>
    </submittedName>
</protein>
<gene>
    <name evidence="1" type="ORF">DT076_06485</name>
</gene>
<reference evidence="1 2" key="1">
    <citation type="submission" date="2018-07" db="EMBL/GenBank/DDBJ databases">
        <title>Desertimonas flava gen. nov. sp. nov.</title>
        <authorList>
            <person name="Liu S."/>
        </authorList>
    </citation>
    <scope>NUCLEOTIDE SEQUENCE [LARGE SCALE GENOMIC DNA]</scope>
    <source>
        <strain evidence="1 2">16Sb5-5</strain>
    </source>
</reference>
<sequence length="178" mass="20201">MEDTDRCVQWLRELADVLPEDTTGLRRPELLQLLQDLTGTFVELPEEGRRRVSRAMTVPVGSALKVLATHVLEQALDEQRPELLRTAVRAHVVEGFQIEAEDSVRHLAMLAEACRRLDVDLDELVQEVLPVAGDEAREGLTEFTRRPRADRLLTGFGLRLEQGEDGWRFRALRPGRQG</sequence>